<keyword evidence="10" id="KW-1185">Reference proteome</keyword>
<evidence type="ECO:0000256" key="3">
    <source>
        <dbReference type="ARBA" id="ARBA00022692"/>
    </source>
</evidence>
<feature type="transmembrane region" description="Helical" evidence="8">
    <location>
        <begin position="163"/>
        <end position="186"/>
    </location>
</feature>
<dbReference type="GO" id="GO:0008360">
    <property type="term" value="P:regulation of cell shape"/>
    <property type="evidence" value="ECO:0007669"/>
    <property type="project" value="UniProtKB-KW"/>
</dbReference>
<dbReference type="CDD" id="cd13123">
    <property type="entry name" value="MATE_MurJ_like"/>
    <property type="match status" value="1"/>
</dbReference>
<dbReference type="PANTHER" id="PTHR47019:SF1">
    <property type="entry name" value="LIPID II FLIPPASE MURJ"/>
    <property type="match status" value="1"/>
</dbReference>
<proteinExistence type="predicted"/>
<feature type="transmembrane region" description="Helical" evidence="8">
    <location>
        <begin position="269"/>
        <end position="288"/>
    </location>
</feature>
<evidence type="ECO:0000256" key="1">
    <source>
        <dbReference type="ARBA" id="ARBA00004651"/>
    </source>
</evidence>
<dbReference type="GO" id="GO:0005886">
    <property type="term" value="C:plasma membrane"/>
    <property type="evidence" value="ECO:0007669"/>
    <property type="project" value="UniProtKB-SubCell"/>
</dbReference>
<dbReference type="NCBIfam" id="TIGR01695">
    <property type="entry name" value="murJ_mviN"/>
    <property type="match status" value="1"/>
</dbReference>
<feature type="transmembrane region" description="Helical" evidence="8">
    <location>
        <begin position="470"/>
        <end position="497"/>
    </location>
</feature>
<feature type="transmembrane region" description="Helical" evidence="8">
    <location>
        <begin position="202"/>
        <end position="224"/>
    </location>
</feature>
<evidence type="ECO:0000256" key="5">
    <source>
        <dbReference type="ARBA" id="ARBA00022984"/>
    </source>
</evidence>
<dbReference type="EMBL" id="BNJK01000001">
    <property type="protein sequence ID" value="GHO97187.1"/>
    <property type="molecule type" value="Genomic_DNA"/>
</dbReference>
<protein>
    <recommendedName>
        <fullName evidence="11">Lipid II flippase MurJ</fullName>
    </recommendedName>
</protein>
<dbReference type="InterPro" id="IPR051050">
    <property type="entry name" value="Lipid_II_flippase_MurJ/MviN"/>
</dbReference>
<feature type="transmembrane region" description="Helical" evidence="8">
    <location>
        <begin position="554"/>
        <end position="579"/>
    </location>
</feature>
<feature type="transmembrane region" description="Helical" evidence="8">
    <location>
        <begin position="322"/>
        <end position="344"/>
    </location>
</feature>
<evidence type="ECO:0000256" key="4">
    <source>
        <dbReference type="ARBA" id="ARBA00022960"/>
    </source>
</evidence>
<dbReference type="InterPro" id="IPR004268">
    <property type="entry name" value="MurJ"/>
</dbReference>
<dbReference type="GO" id="GO:0015648">
    <property type="term" value="F:lipid-linked peptidoglycan transporter activity"/>
    <property type="evidence" value="ECO:0007669"/>
    <property type="project" value="TreeGrafter"/>
</dbReference>
<keyword evidence="7 8" id="KW-0472">Membrane</keyword>
<feature type="transmembrane region" description="Helical" evidence="8">
    <location>
        <begin position="356"/>
        <end position="375"/>
    </location>
</feature>
<evidence type="ECO:0000256" key="2">
    <source>
        <dbReference type="ARBA" id="ARBA00022475"/>
    </source>
</evidence>
<dbReference type="Proteomes" id="UP000597444">
    <property type="component" value="Unassembled WGS sequence"/>
</dbReference>
<evidence type="ECO:0000256" key="7">
    <source>
        <dbReference type="ARBA" id="ARBA00023136"/>
    </source>
</evidence>
<keyword evidence="2" id="KW-1003">Cell membrane</keyword>
<feature type="transmembrane region" description="Helical" evidence="8">
    <location>
        <begin position="437"/>
        <end position="458"/>
    </location>
</feature>
<evidence type="ECO:0000256" key="6">
    <source>
        <dbReference type="ARBA" id="ARBA00022989"/>
    </source>
</evidence>
<accession>A0A8J3N7I2</accession>
<feature type="transmembrane region" description="Helical" evidence="8">
    <location>
        <begin position="236"/>
        <end position="263"/>
    </location>
</feature>
<keyword evidence="5" id="KW-0573">Peptidoglycan synthesis</keyword>
<feature type="transmembrane region" description="Helical" evidence="8">
    <location>
        <begin position="599"/>
        <end position="618"/>
    </location>
</feature>
<evidence type="ECO:0000256" key="8">
    <source>
        <dbReference type="SAM" id="Phobius"/>
    </source>
</evidence>
<organism evidence="9 10">
    <name type="scientific">Reticulibacter mediterranei</name>
    <dbReference type="NCBI Taxonomy" id="2778369"/>
    <lineage>
        <taxon>Bacteria</taxon>
        <taxon>Bacillati</taxon>
        <taxon>Chloroflexota</taxon>
        <taxon>Ktedonobacteria</taxon>
        <taxon>Ktedonobacterales</taxon>
        <taxon>Reticulibacteraceae</taxon>
        <taxon>Reticulibacter</taxon>
    </lineage>
</organism>
<dbReference type="RefSeq" id="WP_220207764.1">
    <property type="nucleotide sequence ID" value="NZ_BNJK01000001.1"/>
</dbReference>
<keyword evidence="4" id="KW-0133">Cell shape</keyword>
<dbReference type="PANTHER" id="PTHR47019">
    <property type="entry name" value="LIPID II FLIPPASE MURJ"/>
    <property type="match status" value="1"/>
</dbReference>
<dbReference type="GO" id="GO:0034204">
    <property type="term" value="P:lipid translocation"/>
    <property type="evidence" value="ECO:0007669"/>
    <property type="project" value="TreeGrafter"/>
</dbReference>
<comment type="caution">
    <text evidence="9">The sequence shown here is derived from an EMBL/GenBank/DDBJ whole genome shotgun (WGS) entry which is preliminary data.</text>
</comment>
<dbReference type="PRINTS" id="PR01806">
    <property type="entry name" value="VIRFACTRMVIN"/>
</dbReference>
<name>A0A8J3N7I2_9CHLR</name>
<evidence type="ECO:0000313" key="9">
    <source>
        <dbReference type="EMBL" id="GHO97187.1"/>
    </source>
</evidence>
<keyword evidence="3 8" id="KW-0812">Transmembrane</keyword>
<feature type="transmembrane region" description="Helical" evidence="8">
    <location>
        <begin position="396"/>
        <end position="417"/>
    </location>
</feature>
<evidence type="ECO:0008006" key="11">
    <source>
        <dbReference type="Google" id="ProtNLM"/>
    </source>
</evidence>
<feature type="transmembrane region" description="Helical" evidence="8">
    <location>
        <begin position="517"/>
        <end position="542"/>
    </location>
</feature>
<gene>
    <name evidence="9" type="ORF">KSF_072350</name>
</gene>
<evidence type="ECO:0000313" key="10">
    <source>
        <dbReference type="Proteomes" id="UP000597444"/>
    </source>
</evidence>
<dbReference type="GO" id="GO:0009252">
    <property type="term" value="P:peptidoglycan biosynthetic process"/>
    <property type="evidence" value="ECO:0007669"/>
    <property type="project" value="UniProtKB-KW"/>
</dbReference>
<dbReference type="AlphaFoldDB" id="A0A8J3N7I2"/>
<dbReference type="Pfam" id="PF03023">
    <property type="entry name" value="MurJ"/>
    <property type="match status" value="1"/>
</dbReference>
<keyword evidence="6 8" id="KW-1133">Transmembrane helix</keyword>
<feature type="transmembrane region" description="Helical" evidence="8">
    <location>
        <begin position="130"/>
        <end position="151"/>
    </location>
</feature>
<sequence length="647" mass="70932">MNGKEQDQQTWQQVPFNDGGTLHYSQGIDQQHLQITQPLHLPGTAKEARLKQLRKQRLARSQRVSTTKWSSALHVLFSPSSVGKAALLLTVATFASRFLGLLRVSLFTAAVGVNDSADAFNLATQFPTTIYNIVAGGALLSAFIPIFNVYFINKKDEGEAWHLTSSALNLSSGCMVLFSLVGMIFADQLLHLYTPNVPQEKLVLMVALTRILFLQTIFLGMGVIMNGVLNARQHFLLPALGSVLYPLGSLLGLGVGVVLQWTVHANSTLIVYCATWGVVLGAILMMGIQLPGLKLIGMQYRFTFDWQHPGIRQIVRQMLPRIGNALMLSFSTNVDLILIGLIISVTGASTNGYTTLYLNAFTIASIPLSVIIQIATAAFPRMTSHATEGRIDRLRLLILEALQSILFVSIPAALGLVTLSLPMVEILYHIRFDQAQVTAILLICYALGLPGLALVEILTRPFYALRQSKIPVYVSIGQFAVKIALSLLFLNPMVWLAQMEWVRFWFSSLSQSWLTGAWGMGALALATSLAGALEAGGLLWLLHIQVGGLHLRELPSFVLRITLASLAMLLTITIIGWALDQWLVVGTTATHQVTGFTDLILVAIKLALLTGIGGMVYLRTARFLHILGGERLKPIQRVLIRLRLAWV</sequence>
<reference evidence="9" key="1">
    <citation type="submission" date="2020-10" db="EMBL/GenBank/DDBJ databases">
        <title>Taxonomic study of unclassified bacteria belonging to the class Ktedonobacteria.</title>
        <authorList>
            <person name="Yabe S."/>
            <person name="Wang C.M."/>
            <person name="Zheng Y."/>
            <person name="Sakai Y."/>
            <person name="Cavaletti L."/>
            <person name="Monciardini P."/>
            <person name="Donadio S."/>
        </authorList>
    </citation>
    <scope>NUCLEOTIDE SEQUENCE</scope>
    <source>
        <strain evidence="9">ID150040</strain>
    </source>
</reference>
<comment type="subcellular location">
    <subcellularLocation>
        <location evidence="1">Cell membrane</location>
        <topology evidence="1">Multi-pass membrane protein</topology>
    </subcellularLocation>
</comment>